<dbReference type="InterPro" id="IPR016039">
    <property type="entry name" value="Thiolase-like"/>
</dbReference>
<reference evidence="3 5" key="2">
    <citation type="submission" date="2018-10" db="EMBL/GenBank/DDBJ databases">
        <title>Genomic Encyclopedia of Type Strains, Phase IV (KMG-IV): sequencing the most valuable type-strain genomes for metagenomic binning, comparative biology and taxonomic classification.</title>
        <authorList>
            <person name="Goeker M."/>
        </authorList>
    </citation>
    <scope>NUCLEOTIDE SEQUENCE [LARGE SCALE GENOMIC DNA]</scope>
    <source>
        <strain evidence="3 5">DSM 19791</strain>
    </source>
</reference>
<dbReference type="PIRSF" id="PIRSF000429">
    <property type="entry name" value="Ac-CoA_Ac_transf"/>
    <property type="match status" value="1"/>
</dbReference>
<dbReference type="EMBL" id="RBWX01000010">
    <property type="protein sequence ID" value="RKS86316.1"/>
    <property type="molecule type" value="Genomic_DNA"/>
</dbReference>
<name>A0AAD1G297_SPHMI</name>
<evidence type="ECO:0000313" key="3">
    <source>
        <dbReference type="EMBL" id="RKS86316.1"/>
    </source>
</evidence>
<keyword evidence="5" id="KW-1185">Reference proteome</keyword>
<dbReference type="InterPro" id="IPR055140">
    <property type="entry name" value="Thiolase_C_2"/>
</dbReference>
<dbReference type="Proteomes" id="UP000276029">
    <property type="component" value="Unassembled WGS sequence"/>
</dbReference>
<accession>A0AAD1G297</accession>
<evidence type="ECO:0000259" key="1">
    <source>
        <dbReference type="Pfam" id="PF22691"/>
    </source>
</evidence>
<dbReference type="EMBL" id="AP018711">
    <property type="protein sequence ID" value="BBE35638.1"/>
    <property type="molecule type" value="Genomic_DNA"/>
</dbReference>
<evidence type="ECO:0000313" key="5">
    <source>
        <dbReference type="Proteomes" id="UP000276029"/>
    </source>
</evidence>
<evidence type="ECO:0000313" key="4">
    <source>
        <dbReference type="Proteomes" id="UP000275727"/>
    </source>
</evidence>
<dbReference type="PANTHER" id="PTHR42870">
    <property type="entry name" value="ACETYL-COA C-ACETYLTRANSFERASE"/>
    <property type="match status" value="1"/>
</dbReference>
<protein>
    <submittedName>
        <fullName evidence="3">Acetyl-CoA acetyltransferase</fullName>
    </submittedName>
    <submittedName>
        <fullName evidence="2">Lipid-transfer protein</fullName>
    </submittedName>
</protein>
<dbReference type="GO" id="GO:0003988">
    <property type="term" value="F:acetyl-CoA C-acyltransferase activity"/>
    <property type="evidence" value="ECO:0007669"/>
    <property type="project" value="UniProtKB-ARBA"/>
</dbReference>
<dbReference type="Proteomes" id="UP000275727">
    <property type="component" value="Chromosome"/>
</dbReference>
<organism evidence="2 4">
    <name type="scientific">Sphingosinicella microcystinivorans</name>
    <dbReference type="NCBI Taxonomy" id="335406"/>
    <lineage>
        <taxon>Bacteria</taxon>
        <taxon>Pseudomonadati</taxon>
        <taxon>Pseudomonadota</taxon>
        <taxon>Alphaproteobacteria</taxon>
        <taxon>Sphingomonadales</taxon>
        <taxon>Sphingosinicellaceae</taxon>
        <taxon>Sphingosinicella</taxon>
    </lineage>
</organism>
<sequence>MNDRTMRRSAAIAGLGYTPYYKRGQSLPQTLDELVGKSILAAVEDAGLSIRDVDGFAYFAGGFDTPMLMEMLGIPEVRFTASLTGTGGGSAGAVGLAAAAVHAGLAKTIVCVGGNQQGAQRFGAITSSYPLTPENAFFGTSGLVGPGHMFALLARRHMHLYGTTRDHFADVAMTIRNHALANPDAIMRTPLTRDAYFAAPLLADPHCLFDFCLETDCAVAVVVTSSERARDLRQRPVNILASAQGGSRDWGRSIYWMNMPDETFASSGHASVARDLYAAAGIGPSDVDTLQVYDHFSSQVIMQIEDYGFCAKGEGGPFVSSGAIGLGGNLPTNTDGGQLSAGYAWGMTHVREAVEQLRGTAVNQVPDAAVALVTGGPSVIPVSGLLLERAP</sequence>
<dbReference type="Pfam" id="PF22691">
    <property type="entry name" value="Thiolase_C_1"/>
    <property type="match status" value="1"/>
</dbReference>
<dbReference type="Gene3D" id="3.40.47.10">
    <property type="match status" value="1"/>
</dbReference>
<dbReference type="CDD" id="cd00829">
    <property type="entry name" value="SCP-x_thiolase"/>
    <property type="match status" value="1"/>
</dbReference>
<feature type="domain" description="Thiolase C-terminal" evidence="1">
    <location>
        <begin position="258"/>
        <end position="375"/>
    </location>
</feature>
<dbReference type="PANTHER" id="PTHR42870:SF1">
    <property type="entry name" value="NON-SPECIFIC LIPID-TRANSFER PROTEIN-LIKE 2"/>
    <property type="match status" value="1"/>
</dbReference>
<proteinExistence type="predicted"/>
<evidence type="ECO:0000313" key="2">
    <source>
        <dbReference type="EMBL" id="BBE35638.1"/>
    </source>
</evidence>
<dbReference type="KEGG" id="smic:SmB9_32960"/>
<dbReference type="SUPFAM" id="SSF53901">
    <property type="entry name" value="Thiolase-like"/>
    <property type="match status" value="2"/>
</dbReference>
<dbReference type="InterPro" id="IPR002155">
    <property type="entry name" value="Thiolase"/>
</dbReference>
<dbReference type="AlphaFoldDB" id="A0AAD1G297"/>
<reference evidence="2 4" key="1">
    <citation type="submission" date="2018-06" db="EMBL/GenBank/DDBJ databases">
        <title>Complete Genome Sequence of the Microcystin-Degrading Bacterium Sphingosinicella microcystinivorans Strain B-9.</title>
        <authorList>
            <person name="Jin H."/>
            <person name="Nishizawa T."/>
            <person name="Guo Y."/>
            <person name="Nishizawa A."/>
            <person name="Park H."/>
            <person name="Kato H."/>
            <person name="Tsuji K."/>
            <person name="Harada K."/>
        </authorList>
    </citation>
    <scope>NUCLEOTIDE SEQUENCE [LARGE SCALE GENOMIC DNA]</scope>
    <source>
        <strain evidence="2 4">B9</strain>
    </source>
</reference>
<gene>
    <name evidence="3" type="ORF">DFR51_3019</name>
    <name evidence="2" type="ORF">SmB9_32960</name>
</gene>
<dbReference type="RefSeq" id="WP_121052637.1">
    <property type="nucleotide sequence ID" value="NZ_AP018711.1"/>
</dbReference>